<dbReference type="GO" id="GO:0032259">
    <property type="term" value="P:methylation"/>
    <property type="evidence" value="ECO:0007669"/>
    <property type="project" value="UniProtKB-KW"/>
</dbReference>
<dbReference type="CDD" id="cd02440">
    <property type="entry name" value="AdoMet_MTases"/>
    <property type="match status" value="1"/>
</dbReference>
<dbReference type="FunCoup" id="G8Y3C7">
    <property type="interactions" value="403"/>
</dbReference>
<feature type="region of interest" description="Disordered" evidence="11">
    <location>
        <begin position="1"/>
        <end position="36"/>
    </location>
</feature>
<feature type="binding site" evidence="9">
    <location>
        <position position="443"/>
    </location>
    <ligand>
        <name>S-adenosyl-L-methionine</name>
        <dbReference type="ChEBI" id="CHEBI:59789"/>
    </ligand>
</feature>
<dbReference type="GO" id="GO:0009451">
    <property type="term" value="P:RNA modification"/>
    <property type="evidence" value="ECO:0007669"/>
    <property type="project" value="UniProtKB-ARBA"/>
</dbReference>
<feature type="domain" description="TRAM" evidence="12">
    <location>
        <begin position="95"/>
        <end position="161"/>
    </location>
</feature>
<dbReference type="FunFam" id="2.40.50.140:FF:000201">
    <property type="entry name" value="TRM2p tRNA methyltransferase"/>
    <property type="match status" value="1"/>
</dbReference>
<dbReference type="PROSITE" id="PS51687">
    <property type="entry name" value="SAM_MT_RNA_M5U"/>
    <property type="match status" value="1"/>
</dbReference>
<dbReference type="InterPro" id="IPR030391">
    <property type="entry name" value="MeTrfase_TrmA_CS"/>
</dbReference>
<feature type="active site" description="Nucleophile" evidence="9">
    <location>
        <position position="517"/>
    </location>
</feature>
<dbReference type="HOGENOM" id="CLU_014689_3_1_1"/>
<dbReference type="SUPFAM" id="SSF50249">
    <property type="entry name" value="Nucleic acid-binding proteins"/>
    <property type="match status" value="1"/>
</dbReference>
<feature type="binding site" evidence="9">
    <location>
        <position position="388"/>
    </location>
    <ligand>
        <name>S-adenosyl-L-methionine</name>
        <dbReference type="ChEBI" id="CHEBI:59789"/>
    </ligand>
</feature>
<evidence type="ECO:0000256" key="5">
    <source>
        <dbReference type="ARBA" id="ARBA00033763"/>
    </source>
</evidence>
<reference evidence="13 14" key="1">
    <citation type="journal article" date="2012" name="G3 (Bethesda)">
        <title>Pichia sorbitophila, an interspecies yeast hybrid reveals early steps of genome resolution following polyploidization.</title>
        <authorList>
            <person name="Leh Louis V."/>
            <person name="Despons L."/>
            <person name="Friedrich A."/>
            <person name="Martin T."/>
            <person name="Durrens P."/>
            <person name="Casaregola S."/>
            <person name="Neuveglise C."/>
            <person name="Fairhead C."/>
            <person name="Marck C."/>
            <person name="Cruz J.A."/>
            <person name="Straub M.L."/>
            <person name="Kugler V."/>
            <person name="Sacerdot C."/>
            <person name="Uzunov Z."/>
            <person name="Thierry A."/>
            <person name="Weiss S."/>
            <person name="Bleykasten C."/>
            <person name="De Montigny J."/>
            <person name="Jacques N."/>
            <person name="Jung P."/>
            <person name="Lemaire M."/>
            <person name="Mallet S."/>
            <person name="Morel G."/>
            <person name="Richard G.F."/>
            <person name="Sarkar A."/>
            <person name="Savel G."/>
            <person name="Schacherer J."/>
            <person name="Seret M.L."/>
            <person name="Talla E."/>
            <person name="Samson G."/>
            <person name="Jubin C."/>
            <person name="Poulain J."/>
            <person name="Vacherie B."/>
            <person name="Barbe V."/>
            <person name="Pelletier E."/>
            <person name="Sherman D.J."/>
            <person name="Westhof E."/>
            <person name="Weissenbach J."/>
            <person name="Baret P.V."/>
            <person name="Wincker P."/>
            <person name="Gaillardin C."/>
            <person name="Dujon B."/>
            <person name="Souciet J.L."/>
        </authorList>
    </citation>
    <scope>NUCLEOTIDE SEQUENCE [LARGE SCALE GENOMIC DNA]</scope>
    <source>
        <strain evidence="14">ATCC MYA-4447 / BCRC 22081 / CBS 7064 / NBRC 10061 / NRRL Y-12695</strain>
    </source>
</reference>
<dbReference type="Gene3D" id="2.40.50.140">
    <property type="entry name" value="Nucleic acid-binding proteins"/>
    <property type="match status" value="1"/>
</dbReference>
<comment type="function">
    <text evidence="7">Catalyzes the formation of 5-methyl-uridine at position 54 (m5U54) in all tRNA. May also have a role in tRNA stabilization or maturation.</text>
</comment>
<keyword evidence="14" id="KW-1185">Reference proteome</keyword>
<dbReference type="AlphaFoldDB" id="G8Y3C7"/>
<proteinExistence type="inferred from homology"/>
<dbReference type="eggNOG" id="KOG2187">
    <property type="taxonomic scope" value="Eukaryota"/>
</dbReference>
<evidence type="ECO:0000256" key="1">
    <source>
        <dbReference type="ARBA" id="ARBA00022603"/>
    </source>
</evidence>
<evidence type="ECO:0000259" key="12">
    <source>
        <dbReference type="PROSITE" id="PS50926"/>
    </source>
</evidence>
<dbReference type="SUPFAM" id="SSF53335">
    <property type="entry name" value="S-adenosyl-L-methionine-dependent methyltransferases"/>
    <property type="match status" value="1"/>
</dbReference>
<name>G8Y3C7_PICSO</name>
<evidence type="ECO:0000256" key="2">
    <source>
        <dbReference type="ARBA" id="ARBA00022679"/>
    </source>
</evidence>
<dbReference type="GO" id="GO:0030697">
    <property type="term" value="F:tRNA (uracil(54)-C5)-methyltransferase activity, S-adenosyl methionine-dependent"/>
    <property type="evidence" value="ECO:0007669"/>
    <property type="project" value="UniProtKB-EC"/>
</dbReference>
<keyword evidence="2 9" id="KW-0808">Transferase</keyword>
<comment type="catalytic activity">
    <reaction evidence="6">
        <text>uridine(54) in tRNA + S-adenosyl-L-methionine = 5-methyluridine(54) in tRNA + S-adenosyl-L-homocysteine + H(+)</text>
        <dbReference type="Rhea" id="RHEA:42712"/>
        <dbReference type="Rhea" id="RHEA-COMP:10167"/>
        <dbReference type="Rhea" id="RHEA-COMP:10193"/>
        <dbReference type="ChEBI" id="CHEBI:15378"/>
        <dbReference type="ChEBI" id="CHEBI:57856"/>
        <dbReference type="ChEBI" id="CHEBI:59789"/>
        <dbReference type="ChEBI" id="CHEBI:65315"/>
        <dbReference type="ChEBI" id="CHEBI:74447"/>
        <dbReference type="EC" id="2.1.1.35"/>
    </reaction>
</comment>
<dbReference type="InterPro" id="IPR025795">
    <property type="entry name" value="tRNA_(uracil-5-)_MeTrfase"/>
</dbReference>
<dbReference type="PROSITE" id="PS01230">
    <property type="entry name" value="TRMA_1"/>
    <property type="match status" value="1"/>
</dbReference>
<dbReference type="EMBL" id="FO082047">
    <property type="protein sequence ID" value="CCE85195.1"/>
    <property type="molecule type" value="Genomic_DNA"/>
</dbReference>
<sequence>MAPAITPEVAESPITSSTENRATGSTATHVRENLENKRIKKPKINKRKYKAKDVEPTSPFGVLEYEIKEILHKYGLKESQIINNMKDILNDEEIETKHHRVVKDVTILQLSSNGDGIALLHHPIKENGKQVCIVPFGLPGDKVSVKVYKSHPKYVESDLLEIIDESHLRDNSLINCKYFGKCSGCQFQHVKYEDQLNLKKDIIRNAYRFFAPTLFNKEGALPQIDDTEPSPLKYSYRTKLTPHFNLPMRRPENFTAPTLGFGAKGRPKWRAEAEGGDYSILDIEECPIGTKIINQGLNNERRKFHEEYKNYKKGATFLLRENTKCVKDDENVELDDASMDASGNKSAEKIKLDSGDTLVKTCVTQQRQIVSEYIEGFKFQFSAGEFFQNNNSILPAVIAYVKSNLAIPNSKPDEPNYLVDAYCGSGLFSITCSKNVSKVIGVEVSADSVKFAQINAEINNVKNASFIVGKAERIFGNIDTPADRTAVILDPPRKGCDHVFLNQLSDYNPAKIVYISCNVHSQARDVEWFINRTKNGLKYEVVSVKGFDFFPQTHHVESVAVLSLKE</sequence>
<dbReference type="InParanoid" id="G8Y3C7"/>
<accession>G8Y3C7</accession>
<dbReference type="InterPro" id="IPR030390">
    <property type="entry name" value="MeTrfase_TrmA_AS"/>
</dbReference>
<dbReference type="FunFam" id="3.40.50.150:FF:000174">
    <property type="entry name" value="TRM2p tRNA methyltransferase"/>
    <property type="match status" value="1"/>
</dbReference>
<feature type="compositionally biased region" description="Polar residues" evidence="11">
    <location>
        <begin position="13"/>
        <end position="28"/>
    </location>
</feature>
<dbReference type="STRING" id="559304.G8Y3C7"/>
<dbReference type="Proteomes" id="UP000005222">
    <property type="component" value="Chromosome M"/>
</dbReference>
<keyword evidence="4" id="KW-0819">tRNA processing</keyword>
<organism evidence="13 14">
    <name type="scientific">Pichia sorbitophila (strain ATCC MYA-4447 / BCRC 22081 / CBS 7064 / NBRC 10061 / NRRL Y-12695)</name>
    <name type="common">Hybrid yeast</name>
    <dbReference type="NCBI Taxonomy" id="559304"/>
    <lineage>
        <taxon>Eukaryota</taxon>
        <taxon>Fungi</taxon>
        <taxon>Dikarya</taxon>
        <taxon>Ascomycota</taxon>
        <taxon>Saccharomycotina</taxon>
        <taxon>Pichiomycetes</taxon>
        <taxon>Debaryomycetaceae</taxon>
        <taxon>Millerozyma</taxon>
    </lineage>
</organism>
<dbReference type="Gene3D" id="3.40.50.150">
    <property type="entry name" value="Vaccinia Virus protein VP39"/>
    <property type="match status" value="2"/>
</dbReference>
<evidence type="ECO:0000313" key="14">
    <source>
        <dbReference type="Proteomes" id="UP000005222"/>
    </source>
</evidence>
<dbReference type="InterPro" id="IPR029063">
    <property type="entry name" value="SAM-dependent_MTases_sf"/>
</dbReference>
<feature type="binding site" evidence="9">
    <location>
        <position position="490"/>
    </location>
    <ligand>
        <name>S-adenosyl-L-methionine</name>
        <dbReference type="ChEBI" id="CHEBI:59789"/>
    </ligand>
</feature>
<evidence type="ECO:0000256" key="10">
    <source>
        <dbReference type="PROSITE-ProRule" id="PRU10015"/>
    </source>
</evidence>
<evidence type="ECO:0000256" key="7">
    <source>
        <dbReference type="ARBA" id="ARBA00054700"/>
    </source>
</evidence>
<evidence type="ECO:0000256" key="11">
    <source>
        <dbReference type="SAM" id="MobiDB-lite"/>
    </source>
</evidence>
<dbReference type="OrthoDB" id="10250660at2759"/>
<evidence type="ECO:0000256" key="8">
    <source>
        <dbReference type="ARBA" id="ARBA00070108"/>
    </source>
</evidence>
<keyword evidence="1 9" id="KW-0489">Methyltransferase</keyword>
<dbReference type="Pfam" id="PF05958">
    <property type="entry name" value="tRNA_U5-meth_tr"/>
    <property type="match status" value="1"/>
</dbReference>
<evidence type="ECO:0000256" key="6">
    <source>
        <dbReference type="ARBA" id="ARBA00052788"/>
    </source>
</evidence>
<evidence type="ECO:0000256" key="4">
    <source>
        <dbReference type="ARBA" id="ARBA00022694"/>
    </source>
</evidence>
<evidence type="ECO:0000256" key="9">
    <source>
        <dbReference type="PROSITE-ProRule" id="PRU01024"/>
    </source>
</evidence>
<dbReference type="EC" id="2.1.1.35" evidence="5"/>
<feature type="binding site" evidence="9">
    <location>
        <position position="422"/>
    </location>
    <ligand>
        <name>S-adenosyl-L-methionine</name>
        <dbReference type="ChEBI" id="CHEBI:59789"/>
    </ligand>
</feature>
<evidence type="ECO:0000313" key="13">
    <source>
        <dbReference type="EMBL" id="CCE85195.1"/>
    </source>
</evidence>
<dbReference type="PROSITE" id="PS50926">
    <property type="entry name" value="TRAM"/>
    <property type="match status" value="1"/>
</dbReference>
<dbReference type="GO" id="GO:0008033">
    <property type="term" value="P:tRNA processing"/>
    <property type="evidence" value="ECO:0007669"/>
    <property type="project" value="UniProtKB-KW"/>
</dbReference>
<dbReference type="PANTHER" id="PTHR11061:SF30">
    <property type="entry name" value="TRNA (URACIL(54)-C(5))-METHYLTRANSFERASE"/>
    <property type="match status" value="1"/>
</dbReference>
<feature type="active site" evidence="10">
    <location>
        <position position="517"/>
    </location>
</feature>
<dbReference type="InterPro" id="IPR012340">
    <property type="entry name" value="NA-bd_OB-fold"/>
</dbReference>
<dbReference type="OMA" id="GGCKWQH"/>
<gene>
    <name evidence="13" type="primary">Piso0_004777</name>
    <name evidence="13" type="ORF">GNLVRS01_PISO0M00760g</name>
</gene>
<comment type="similarity">
    <text evidence="9">Belongs to the class I-like SAM-binding methyltransferase superfamily. RNA M5U methyltransferase family.</text>
</comment>
<dbReference type="Pfam" id="PF01938">
    <property type="entry name" value="TRAM"/>
    <property type="match status" value="1"/>
</dbReference>
<evidence type="ECO:0000256" key="3">
    <source>
        <dbReference type="ARBA" id="ARBA00022691"/>
    </source>
</evidence>
<dbReference type="PANTHER" id="PTHR11061">
    <property type="entry name" value="RNA M5U METHYLTRANSFERASE"/>
    <property type="match status" value="1"/>
</dbReference>
<keyword evidence="3 9" id="KW-0949">S-adenosyl-L-methionine</keyword>
<dbReference type="InterPro" id="IPR002792">
    <property type="entry name" value="TRAM_dom"/>
</dbReference>
<dbReference type="PROSITE" id="PS51622">
    <property type="entry name" value="SAM_MT_RNA_M5U_2"/>
    <property type="match status" value="1"/>
</dbReference>
<protein>
    <recommendedName>
        <fullName evidence="8">tRNA (uracil(54)-C(5))-methyltransferase</fullName>
        <ecNumber evidence="5">2.1.1.35</ecNumber>
    </recommendedName>
</protein>
<dbReference type="InterPro" id="IPR010280">
    <property type="entry name" value="U5_MeTrfase_fam"/>
</dbReference>
<dbReference type="PROSITE" id="PS01231">
    <property type="entry name" value="TRMA_2"/>
    <property type="match status" value="1"/>
</dbReference>